<keyword evidence="2" id="KW-0336">GPI-anchor</keyword>
<dbReference type="Pfam" id="PF17064">
    <property type="entry name" value="QVR"/>
    <property type="match status" value="1"/>
</dbReference>
<dbReference type="Proteomes" id="UP000695000">
    <property type="component" value="Unplaced"/>
</dbReference>
<evidence type="ECO:0000256" key="7">
    <source>
        <dbReference type="ARBA" id="ARBA00023180"/>
    </source>
</evidence>
<evidence type="ECO:0000256" key="4">
    <source>
        <dbReference type="ARBA" id="ARBA00022729"/>
    </source>
</evidence>
<keyword evidence="7" id="KW-0325">Glycoprotein</keyword>
<evidence type="ECO:0000256" key="9">
    <source>
        <dbReference type="SAM" id="SignalP"/>
    </source>
</evidence>
<keyword evidence="10" id="KW-1185">Reference proteome</keyword>
<dbReference type="RefSeq" id="XP_017781256.1">
    <property type="nucleotide sequence ID" value="XM_017925767.1"/>
</dbReference>
<evidence type="ECO:0000256" key="8">
    <source>
        <dbReference type="ARBA" id="ARBA00023288"/>
    </source>
</evidence>
<keyword evidence="6" id="KW-0472">Membrane</keyword>
<accession>A0ABM1N356</accession>
<keyword evidence="3" id="KW-0812">Transmembrane</keyword>
<evidence type="ECO:0000313" key="10">
    <source>
        <dbReference type="Proteomes" id="UP000695000"/>
    </source>
</evidence>
<sequence length="153" mass="17389">MEYWPLLTLLALGMFAIGCNAGNKWQKNESSDKSITCYQCNSEFDPRCGDPFDPYTLGTVNCSMKKPLEHMKDHKPILCRKITQTVQGKVRVIRGCGYIEEENEKECYRRTGTHDVQIIYCSCTKSLCNSAYTFNRPSIAAALLIVLFMVRLA</sequence>
<dbReference type="PANTHER" id="PTHR33562:SF17">
    <property type="entry name" value="PROTEIN QUIVER"/>
    <property type="match status" value="1"/>
</dbReference>
<protein>
    <submittedName>
        <fullName evidence="11">Uncharacterized protein LOC108566065</fullName>
    </submittedName>
</protein>
<dbReference type="InterPro" id="IPR031424">
    <property type="entry name" value="QVR-like"/>
</dbReference>
<reference evidence="11" key="1">
    <citation type="submission" date="2025-08" db="UniProtKB">
        <authorList>
            <consortium name="RefSeq"/>
        </authorList>
    </citation>
    <scope>IDENTIFICATION</scope>
    <source>
        <tissue evidence="11">Whole Larva</tissue>
    </source>
</reference>
<dbReference type="SUPFAM" id="SSF57302">
    <property type="entry name" value="Snake toxin-like"/>
    <property type="match status" value="1"/>
</dbReference>
<keyword evidence="5" id="KW-1133">Transmembrane helix</keyword>
<organism evidence="10 11">
    <name type="scientific">Nicrophorus vespilloides</name>
    <name type="common">Boreal carrion beetle</name>
    <dbReference type="NCBI Taxonomy" id="110193"/>
    <lineage>
        <taxon>Eukaryota</taxon>
        <taxon>Metazoa</taxon>
        <taxon>Ecdysozoa</taxon>
        <taxon>Arthropoda</taxon>
        <taxon>Hexapoda</taxon>
        <taxon>Insecta</taxon>
        <taxon>Pterygota</taxon>
        <taxon>Neoptera</taxon>
        <taxon>Endopterygota</taxon>
        <taxon>Coleoptera</taxon>
        <taxon>Polyphaga</taxon>
        <taxon>Staphyliniformia</taxon>
        <taxon>Silphidae</taxon>
        <taxon>Nicrophorinae</taxon>
        <taxon>Nicrophorus</taxon>
    </lineage>
</organism>
<name>A0ABM1N356_NICVS</name>
<keyword evidence="8" id="KW-0449">Lipoprotein</keyword>
<evidence type="ECO:0000256" key="5">
    <source>
        <dbReference type="ARBA" id="ARBA00022989"/>
    </source>
</evidence>
<keyword evidence="4 9" id="KW-0732">Signal</keyword>
<dbReference type="GeneID" id="108566065"/>
<gene>
    <name evidence="11" type="primary">LOC108566065</name>
</gene>
<dbReference type="InterPro" id="IPR045860">
    <property type="entry name" value="Snake_toxin-like_sf"/>
</dbReference>
<dbReference type="InterPro" id="IPR050975">
    <property type="entry name" value="Sleep_regulator"/>
</dbReference>
<feature type="chain" id="PRO_5046963428" evidence="9">
    <location>
        <begin position="22"/>
        <end position="153"/>
    </location>
</feature>
<dbReference type="PANTHER" id="PTHR33562">
    <property type="entry name" value="ATILLA, ISOFORM B-RELATED-RELATED"/>
    <property type="match status" value="1"/>
</dbReference>
<evidence type="ECO:0000313" key="11">
    <source>
        <dbReference type="RefSeq" id="XP_017781256.1"/>
    </source>
</evidence>
<evidence type="ECO:0000256" key="1">
    <source>
        <dbReference type="ARBA" id="ARBA00004589"/>
    </source>
</evidence>
<evidence type="ECO:0000256" key="3">
    <source>
        <dbReference type="ARBA" id="ARBA00022692"/>
    </source>
</evidence>
<proteinExistence type="predicted"/>
<evidence type="ECO:0000256" key="6">
    <source>
        <dbReference type="ARBA" id="ARBA00023136"/>
    </source>
</evidence>
<evidence type="ECO:0000256" key="2">
    <source>
        <dbReference type="ARBA" id="ARBA00022622"/>
    </source>
</evidence>
<feature type="signal peptide" evidence="9">
    <location>
        <begin position="1"/>
        <end position="21"/>
    </location>
</feature>
<comment type="subcellular location">
    <subcellularLocation>
        <location evidence="1">Membrane</location>
        <topology evidence="1">Lipid-anchor</topology>
        <topology evidence="1">GPI-anchor</topology>
    </subcellularLocation>
</comment>